<reference evidence="4" key="1">
    <citation type="journal article" date="2022" name="Int. J. Syst. Evol. Microbiol.">
        <title>Anaeromyxobacter oryzae sp. nov., Anaeromyxobacter diazotrophicus sp. nov. and Anaeromyxobacter paludicola sp. nov., isolated from paddy soils.</title>
        <authorList>
            <person name="Itoh H."/>
            <person name="Xu Z."/>
            <person name="Mise K."/>
            <person name="Masuda Y."/>
            <person name="Ushijima N."/>
            <person name="Hayakawa C."/>
            <person name="Shiratori Y."/>
            <person name="Senoo K."/>
        </authorList>
    </citation>
    <scope>NUCLEOTIDE SEQUENCE [LARGE SCALE GENOMIC DNA]</scope>
    <source>
        <strain evidence="4">Red232</strain>
    </source>
</reference>
<sequence length="214" mass="22204">MISLARALALALPLTLATQAGAAEPKPASSKAAATKPAEAKEAAAKPAEAKDAPRPAEPKAAPAKPAAWKEYEVKESGFAVKLPADPERSETSQGPVTIRTYGVDAGTAGTSYGVLCMTFQGVEGDLPPETLDQMSAAMSKQPGMKITKEEKLTVGGFPARHVEVSADDGDGRMAMRIVLGKGRVYQIMAMGKGATALAGAEVKGFFESFRTLP</sequence>
<feature type="chain" id="PRO_5047119812" description="Lipoprotein" evidence="2">
    <location>
        <begin position="23"/>
        <end position="214"/>
    </location>
</feature>
<accession>A0ABM7X226</accession>
<keyword evidence="2" id="KW-0732">Signal</keyword>
<protein>
    <recommendedName>
        <fullName evidence="5">Lipoprotein</fullName>
    </recommendedName>
</protein>
<dbReference type="Proteomes" id="UP001162891">
    <property type="component" value="Chromosome"/>
</dbReference>
<feature type="compositionally biased region" description="Basic and acidic residues" evidence="1">
    <location>
        <begin position="38"/>
        <end position="58"/>
    </location>
</feature>
<feature type="signal peptide" evidence="2">
    <location>
        <begin position="1"/>
        <end position="22"/>
    </location>
</feature>
<evidence type="ECO:0000256" key="2">
    <source>
        <dbReference type="SAM" id="SignalP"/>
    </source>
</evidence>
<proteinExistence type="predicted"/>
<dbReference type="Gene3D" id="3.40.1000.10">
    <property type="entry name" value="Mog1/PsbP, alpha/beta/alpha sandwich"/>
    <property type="match status" value="1"/>
</dbReference>
<dbReference type="RefSeq" id="WP_248355008.1">
    <property type="nucleotide sequence ID" value="NZ_AP025591.1"/>
</dbReference>
<organism evidence="3 4">
    <name type="scientific">Anaeromyxobacter oryzae</name>
    <dbReference type="NCBI Taxonomy" id="2918170"/>
    <lineage>
        <taxon>Bacteria</taxon>
        <taxon>Pseudomonadati</taxon>
        <taxon>Myxococcota</taxon>
        <taxon>Myxococcia</taxon>
        <taxon>Myxococcales</taxon>
        <taxon>Cystobacterineae</taxon>
        <taxon>Anaeromyxobacteraceae</taxon>
        <taxon>Anaeromyxobacter</taxon>
    </lineage>
</organism>
<evidence type="ECO:0000313" key="3">
    <source>
        <dbReference type="EMBL" id="BDG05839.1"/>
    </source>
</evidence>
<gene>
    <name evidence="3" type="ORF">AMOR_48350</name>
</gene>
<evidence type="ECO:0000313" key="4">
    <source>
        <dbReference type="Proteomes" id="UP001162891"/>
    </source>
</evidence>
<keyword evidence="4" id="KW-1185">Reference proteome</keyword>
<feature type="region of interest" description="Disordered" evidence="1">
    <location>
        <begin position="19"/>
        <end position="69"/>
    </location>
</feature>
<name>A0ABM7X226_9BACT</name>
<dbReference type="EMBL" id="AP025591">
    <property type="protein sequence ID" value="BDG05839.1"/>
    <property type="molecule type" value="Genomic_DNA"/>
</dbReference>
<feature type="compositionally biased region" description="Low complexity" evidence="1">
    <location>
        <begin position="19"/>
        <end position="37"/>
    </location>
</feature>
<evidence type="ECO:0000256" key="1">
    <source>
        <dbReference type="SAM" id="MobiDB-lite"/>
    </source>
</evidence>
<evidence type="ECO:0008006" key="5">
    <source>
        <dbReference type="Google" id="ProtNLM"/>
    </source>
</evidence>